<dbReference type="EMBL" id="WACR01000003">
    <property type="protein sequence ID" value="KAB1065216.1"/>
    <property type="molecule type" value="Genomic_DNA"/>
</dbReference>
<keyword evidence="3 8" id="KW-0223">Dioxygenase</keyword>
<feature type="binding site" evidence="7">
    <location>
        <position position="77"/>
    </location>
    <ligand>
        <name>Fe cation</name>
        <dbReference type="ChEBI" id="CHEBI:24875"/>
        <note>catalytic</note>
    </ligand>
</feature>
<accession>A0A6N6MAC6</accession>
<dbReference type="Proteomes" id="UP000435357">
    <property type="component" value="Unassembled WGS sequence"/>
</dbReference>
<dbReference type="InterPro" id="IPR010300">
    <property type="entry name" value="CDO_1"/>
</dbReference>
<feature type="binding site" evidence="7">
    <location>
        <position position="127"/>
    </location>
    <ligand>
        <name>Fe cation</name>
        <dbReference type="ChEBI" id="CHEBI:24875"/>
        <note>catalytic</note>
    </ligand>
</feature>
<evidence type="ECO:0000313" key="8">
    <source>
        <dbReference type="EMBL" id="KAB1065216.1"/>
    </source>
</evidence>
<organism evidence="8 9">
    <name type="scientific">Salibacter halophilus</name>
    <dbReference type="NCBI Taxonomy" id="1803916"/>
    <lineage>
        <taxon>Bacteria</taxon>
        <taxon>Pseudomonadati</taxon>
        <taxon>Bacteroidota</taxon>
        <taxon>Flavobacteriia</taxon>
        <taxon>Flavobacteriales</taxon>
        <taxon>Salibacteraceae</taxon>
        <taxon>Salibacter</taxon>
    </lineage>
</organism>
<dbReference type="CDD" id="cd10548">
    <property type="entry name" value="cupin_CDO"/>
    <property type="match status" value="1"/>
</dbReference>
<dbReference type="GO" id="GO:0017172">
    <property type="term" value="F:cysteine dioxygenase activity"/>
    <property type="evidence" value="ECO:0007669"/>
    <property type="project" value="TreeGrafter"/>
</dbReference>
<evidence type="ECO:0000256" key="4">
    <source>
        <dbReference type="ARBA" id="ARBA00023002"/>
    </source>
</evidence>
<evidence type="ECO:0000256" key="2">
    <source>
        <dbReference type="ARBA" id="ARBA00022723"/>
    </source>
</evidence>
<keyword evidence="4" id="KW-0560">Oxidoreductase</keyword>
<dbReference type="GO" id="GO:0019448">
    <property type="term" value="P:L-cysteine catabolic process"/>
    <property type="evidence" value="ECO:0007669"/>
    <property type="project" value="TreeGrafter"/>
</dbReference>
<keyword evidence="5 7" id="KW-0408">Iron</keyword>
<evidence type="ECO:0000256" key="1">
    <source>
        <dbReference type="ARBA" id="ARBA00006622"/>
    </source>
</evidence>
<reference evidence="8 9" key="1">
    <citation type="submission" date="2019-09" db="EMBL/GenBank/DDBJ databases">
        <title>Genomes of Cryomorphaceae.</title>
        <authorList>
            <person name="Bowman J.P."/>
        </authorList>
    </citation>
    <scope>NUCLEOTIDE SEQUENCE [LARGE SCALE GENOMIC DNA]</scope>
    <source>
        <strain evidence="8 9">KCTC 52047</strain>
    </source>
</reference>
<dbReference type="InterPro" id="IPR011051">
    <property type="entry name" value="RmlC_Cupin_sf"/>
</dbReference>
<gene>
    <name evidence="8" type="ORF">F3059_04475</name>
</gene>
<feature type="cross-link" description="3'-(S-cysteinyl)-tyrosine (Cys-Tyr)" evidence="6">
    <location>
        <begin position="82"/>
        <end position="143"/>
    </location>
</feature>
<dbReference type="OrthoDB" id="7059163at2"/>
<proteinExistence type="inferred from homology"/>
<dbReference type="InterPro" id="IPR014710">
    <property type="entry name" value="RmlC-like_jellyroll"/>
</dbReference>
<evidence type="ECO:0000256" key="3">
    <source>
        <dbReference type="ARBA" id="ARBA00022964"/>
    </source>
</evidence>
<comment type="caution">
    <text evidence="8">The sequence shown here is derived from an EMBL/GenBank/DDBJ whole genome shotgun (WGS) entry which is preliminary data.</text>
</comment>
<dbReference type="PANTHER" id="PTHR12918:SF1">
    <property type="entry name" value="CYSTEINE DIOXYGENASE TYPE 1"/>
    <property type="match status" value="1"/>
</dbReference>
<protein>
    <submittedName>
        <fullName evidence="8">Cysteine dioxygenase</fullName>
    </submittedName>
</protein>
<dbReference type="GO" id="GO:0008198">
    <property type="term" value="F:ferrous iron binding"/>
    <property type="evidence" value="ECO:0007669"/>
    <property type="project" value="TreeGrafter"/>
</dbReference>
<sequence>MSNKITSIEELVEILPSCKGNDFVELAERIDIPLSDYEKYASWCAEKYTRNCIDRTDDYELLLLCWDEGQDTPIHGHGGEECWVLMVDGHLKEIRIKEDDSGNLYDDRTVDMKVGDISYMHDDMGYHSLHNIHNGRSMTLHLYMNPIDRCLVYDDEKEKFEMKDMHYDTIEGEKAEECSVELEMA</sequence>
<keyword evidence="6" id="KW-0883">Thioether bond</keyword>
<evidence type="ECO:0000313" key="9">
    <source>
        <dbReference type="Proteomes" id="UP000435357"/>
    </source>
</evidence>
<dbReference type="PANTHER" id="PTHR12918">
    <property type="entry name" value="CYSTEINE DIOXYGENASE"/>
    <property type="match status" value="1"/>
</dbReference>
<feature type="binding site" evidence="7">
    <location>
        <position position="75"/>
    </location>
    <ligand>
        <name>Fe cation</name>
        <dbReference type="ChEBI" id="CHEBI:24875"/>
        <note>catalytic</note>
    </ligand>
</feature>
<evidence type="ECO:0000256" key="6">
    <source>
        <dbReference type="PIRSR" id="PIRSR610300-50"/>
    </source>
</evidence>
<evidence type="ECO:0000256" key="5">
    <source>
        <dbReference type="ARBA" id="ARBA00023004"/>
    </source>
</evidence>
<dbReference type="SUPFAM" id="SSF51182">
    <property type="entry name" value="RmlC-like cupins"/>
    <property type="match status" value="1"/>
</dbReference>
<keyword evidence="2 7" id="KW-0479">Metal-binding</keyword>
<dbReference type="Pfam" id="PF05995">
    <property type="entry name" value="CDO_I"/>
    <property type="match status" value="1"/>
</dbReference>
<dbReference type="RefSeq" id="WP_151166902.1">
    <property type="nucleotide sequence ID" value="NZ_WACR01000003.1"/>
</dbReference>
<keyword evidence="9" id="KW-1185">Reference proteome</keyword>
<dbReference type="AlphaFoldDB" id="A0A6N6MAC6"/>
<name>A0A6N6MAC6_9FLAO</name>
<dbReference type="Gene3D" id="2.60.120.10">
    <property type="entry name" value="Jelly Rolls"/>
    <property type="match status" value="1"/>
</dbReference>
<evidence type="ECO:0000256" key="7">
    <source>
        <dbReference type="PIRSR" id="PIRSR610300-51"/>
    </source>
</evidence>
<comment type="similarity">
    <text evidence="1">Belongs to the cysteine dioxygenase family.</text>
</comment>